<gene>
    <name evidence="3" type="ORF">FVO59_02695</name>
</gene>
<dbReference type="RefSeq" id="WP_182254383.1">
    <property type="nucleotide sequence ID" value="NZ_CP043732.1"/>
</dbReference>
<protein>
    <submittedName>
        <fullName evidence="3">SDR family oxidoreductase</fullName>
    </submittedName>
</protein>
<evidence type="ECO:0000313" key="3">
    <source>
        <dbReference type="EMBL" id="QMU96235.1"/>
    </source>
</evidence>
<dbReference type="InterPro" id="IPR020904">
    <property type="entry name" value="Sc_DH/Rdtase_CS"/>
</dbReference>
<dbReference type="PRINTS" id="PR00081">
    <property type="entry name" value="GDHRDH"/>
</dbReference>
<dbReference type="PANTHER" id="PTHR42760">
    <property type="entry name" value="SHORT-CHAIN DEHYDROGENASES/REDUCTASES FAMILY MEMBER"/>
    <property type="match status" value="1"/>
</dbReference>
<dbReference type="Gene3D" id="3.40.50.720">
    <property type="entry name" value="NAD(P)-binding Rossmann-like Domain"/>
    <property type="match status" value="1"/>
</dbReference>
<dbReference type="CDD" id="cd05233">
    <property type="entry name" value="SDR_c"/>
    <property type="match status" value="1"/>
</dbReference>
<dbReference type="AlphaFoldDB" id="A0A7D7W775"/>
<dbReference type="FunFam" id="3.40.50.720:FF:000173">
    <property type="entry name" value="3-oxoacyl-[acyl-carrier protein] reductase"/>
    <property type="match status" value="1"/>
</dbReference>
<sequence>MANALVTGGSRGIGRAIAQALARRGDTVTVHYGQDLEAAQTTLDSLPGTGHALAGGDIADPDAARSIVEQAVSAMGSIDILVNNAAVAPDAANRHPVDDSTYEVWQRQWRRMLDVNLIGAASITMLVSSHLIDRRAPGAIVNIGSRGAFRGEPEHPAYAASKAGLHAFGQTMAGALAPHGISVASIAPGFIATDRQAAKLSGDSGDSIRGQSPFGRVGTAEEVAAAVLYLTSPDAAWASGTILDLNGASHFRM</sequence>
<evidence type="ECO:0000256" key="2">
    <source>
        <dbReference type="ARBA" id="ARBA00023002"/>
    </source>
</evidence>
<dbReference type="PANTHER" id="PTHR42760:SF133">
    <property type="entry name" value="3-OXOACYL-[ACYL-CARRIER-PROTEIN] REDUCTASE"/>
    <property type="match status" value="1"/>
</dbReference>
<accession>A0A7D7W775</accession>
<name>A0A7D7W775_9MICO</name>
<dbReference type="EMBL" id="CP043732">
    <property type="protein sequence ID" value="QMU96235.1"/>
    <property type="molecule type" value="Genomic_DNA"/>
</dbReference>
<evidence type="ECO:0000313" key="4">
    <source>
        <dbReference type="Proteomes" id="UP000515708"/>
    </source>
</evidence>
<dbReference type="InterPro" id="IPR036291">
    <property type="entry name" value="NAD(P)-bd_dom_sf"/>
</dbReference>
<proteinExistence type="inferred from homology"/>
<dbReference type="GO" id="GO:0048038">
    <property type="term" value="F:quinone binding"/>
    <property type="evidence" value="ECO:0007669"/>
    <property type="project" value="TreeGrafter"/>
</dbReference>
<dbReference type="Proteomes" id="UP000515708">
    <property type="component" value="Chromosome"/>
</dbReference>
<organism evidence="3 4">
    <name type="scientific">Microbacterium esteraromaticum</name>
    <dbReference type="NCBI Taxonomy" id="57043"/>
    <lineage>
        <taxon>Bacteria</taxon>
        <taxon>Bacillati</taxon>
        <taxon>Actinomycetota</taxon>
        <taxon>Actinomycetes</taxon>
        <taxon>Micrococcales</taxon>
        <taxon>Microbacteriaceae</taxon>
        <taxon>Microbacterium</taxon>
    </lineage>
</organism>
<comment type="similarity">
    <text evidence="1">Belongs to the short-chain dehydrogenases/reductases (SDR) family.</text>
</comment>
<dbReference type="InterPro" id="IPR002347">
    <property type="entry name" value="SDR_fam"/>
</dbReference>
<dbReference type="GO" id="GO:0006633">
    <property type="term" value="P:fatty acid biosynthetic process"/>
    <property type="evidence" value="ECO:0007669"/>
    <property type="project" value="TreeGrafter"/>
</dbReference>
<dbReference type="SUPFAM" id="SSF51735">
    <property type="entry name" value="NAD(P)-binding Rossmann-fold domains"/>
    <property type="match status" value="1"/>
</dbReference>
<keyword evidence="2" id="KW-0560">Oxidoreductase</keyword>
<dbReference type="GO" id="GO:0016616">
    <property type="term" value="F:oxidoreductase activity, acting on the CH-OH group of donors, NAD or NADP as acceptor"/>
    <property type="evidence" value="ECO:0007669"/>
    <property type="project" value="TreeGrafter"/>
</dbReference>
<evidence type="ECO:0000256" key="1">
    <source>
        <dbReference type="ARBA" id="ARBA00006484"/>
    </source>
</evidence>
<dbReference type="Pfam" id="PF13561">
    <property type="entry name" value="adh_short_C2"/>
    <property type="match status" value="1"/>
</dbReference>
<dbReference type="PRINTS" id="PR00080">
    <property type="entry name" value="SDRFAMILY"/>
</dbReference>
<dbReference type="PROSITE" id="PS00061">
    <property type="entry name" value="ADH_SHORT"/>
    <property type="match status" value="1"/>
</dbReference>
<reference evidence="3 4" key="1">
    <citation type="journal article" date="2020" name="Front. Microbiol.">
        <title>Design of Bacterial Strain-Specific qPCR Assays Using NGS Data and Publicly Available Resources and Its Application to Track Biocontrol Strains.</title>
        <authorList>
            <person name="Hernandez I."/>
            <person name="Sant C."/>
            <person name="Martinez R."/>
            <person name="Fernandez C."/>
        </authorList>
    </citation>
    <scope>NUCLEOTIDE SEQUENCE [LARGE SCALE GENOMIC DNA]</scope>
    <source>
        <strain evidence="3 4">B24</strain>
    </source>
</reference>